<dbReference type="RefSeq" id="WP_205114105.1">
    <property type="nucleotide sequence ID" value="NZ_JAFBCM010000001.1"/>
</dbReference>
<name>A0ABV7Y8F2_9ACTN</name>
<dbReference type="InterPro" id="IPR027417">
    <property type="entry name" value="P-loop_NTPase"/>
</dbReference>
<evidence type="ECO:0000313" key="1">
    <source>
        <dbReference type="EMBL" id="MFC3761585.1"/>
    </source>
</evidence>
<protein>
    <submittedName>
        <fullName evidence="1">AAA family ATPase</fullName>
    </submittedName>
</protein>
<organism evidence="1 2">
    <name type="scientific">Tenggerimyces flavus</name>
    <dbReference type="NCBI Taxonomy" id="1708749"/>
    <lineage>
        <taxon>Bacteria</taxon>
        <taxon>Bacillati</taxon>
        <taxon>Actinomycetota</taxon>
        <taxon>Actinomycetes</taxon>
        <taxon>Propionibacteriales</taxon>
        <taxon>Nocardioidaceae</taxon>
        <taxon>Tenggerimyces</taxon>
    </lineage>
</organism>
<sequence>MTLVYVTGTSGAGKTTVRAELRRRGFAALDTDEDRLSRWFSNGSGAKVELPADPSDRDDGWYANHTQRIPPRVLRQIDADAGGGLVFICGTAGNEVEIWNLFALVVNLSVDAETIRHRLATRGGNAFGSTDAEAQRILAWNENRDENYDRFGAVRIDATQPVATVVDQLLHVSIETY</sequence>
<gene>
    <name evidence="1" type="ORF">ACFOUW_12125</name>
</gene>
<evidence type="ECO:0000313" key="2">
    <source>
        <dbReference type="Proteomes" id="UP001595699"/>
    </source>
</evidence>
<comment type="caution">
    <text evidence="1">The sequence shown here is derived from an EMBL/GenBank/DDBJ whole genome shotgun (WGS) entry which is preliminary data.</text>
</comment>
<dbReference type="Proteomes" id="UP001595699">
    <property type="component" value="Unassembled WGS sequence"/>
</dbReference>
<accession>A0ABV7Y8F2</accession>
<dbReference type="SUPFAM" id="SSF52540">
    <property type="entry name" value="P-loop containing nucleoside triphosphate hydrolases"/>
    <property type="match status" value="1"/>
</dbReference>
<dbReference type="PRINTS" id="PR01100">
    <property type="entry name" value="SHIKIMTKNASE"/>
</dbReference>
<reference evidence="2" key="1">
    <citation type="journal article" date="2019" name="Int. J. Syst. Evol. Microbiol.">
        <title>The Global Catalogue of Microorganisms (GCM) 10K type strain sequencing project: providing services to taxonomists for standard genome sequencing and annotation.</title>
        <authorList>
            <consortium name="The Broad Institute Genomics Platform"/>
            <consortium name="The Broad Institute Genome Sequencing Center for Infectious Disease"/>
            <person name="Wu L."/>
            <person name="Ma J."/>
        </authorList>
    </citation>
    <scope>NUCLEOTIDE SEQUENCE [LARGE SCALE GENOMIC DNA]</scope>
    <source>
        <strain evidence="2">CGMCC 4.7241</strain>
    </source>
</reference>
<dbReference type="Pfam" id="PF13238">
    <property type="entry name" value="AAA_18"/>
    <property type="match status" value="1"/>
</dbReference>
<dbReference type="Gene3D" id="3.40.50.300">
    <property type="entry name" value="P-loop containing nucleotide triphosphate hydrolases"/>
    <property type="match status" value="1"/>
</dbReference>
<dbReference type="EMBL" id="JBHRZH010000009">
    <property type="protein sequence ID" value="MFC3761585.1"/>
    <property type="molecule type" value="Genomic_DNA"/>
</dbReference>
<proteinExistence type="predicted"/>
<keyword evidence="2" id="KW-1185">Reference proteome</keyword>